<feature type="domain" description="IclR-ED" evidence="7">
    <location>
        <begin position="67"/>
        <end position="251"/>
    </location>
</feature>
<dbReference type="GO" id="GO:0003677">
    <property type="term" value="F:DNA binding"/>
    <property type="evidence" value="ECO:0007669"/>
    <property type="project" value="UniProtKB-KW"/>
</dbReference>
<evidence type="ECO:0000313" key="9">
    <source>
        <dbReference type="Proteomes" id="UP000030832"/>
    </source>
</evidence>
<dbReference type="InterPro" id="IPR036388">
    <property type="entry name" value="WH-like_DNA-bd_sf"/>
</dbReference>
<dbReference type="PROSITE" id="PS51077">
    <property type="entry name" value="HTH_ICLR"/>
    <property type="match status" value="1"/>
</dbReference>
<dbReference type="GO" id="GO:0003700">
    <property type="term" value="F:DNA-binding transcription factor activity"/>
    <property type="evidence" value="ECO:0007669"/>
    <property type="project" value="TreeGrafter"/>
</dbReference>
<dbReference type="PANTHER" id="PTHR30136:SF24">
    <property type="entry name" value="HTH-TYPE TRANSCRIPTIONAL REPRESSOR ALLR"/>
    <property type="match status" value="1"/>
</dbReference>
<dbReference type="Gene3D" id="3.30.450.40">
    <property type="match status" value="1"/>
</dbReference>
<dbReference type="SMART" id="SM00346">
    <property type="entry name" value="HTH_ICLR"/>
    <property type="match status" value="1"/>
</dbReference>
<dbReference type="Gene3D" id="1.10.10.10">
    <property type="entry name" value="Winged helix-like DNA-binding domain superfamily/Winged helix DNA-binding domain"/>
    <property type="match status" value="1"/>
</dbReference>
<dbReference type="FunFam" id="1.10.10.10:FF:000056">
    <property type="entry name" value="IclR family transcriptional regulator"/>
    <property type="match status" value="1"/>
</dbReference>
<dbReference type="Pfam" id="PF01614">
    <property type="entry name" value="IclR_C"/>
    <property type="match status" value="1"/>
</dbReference>
<evidence type="ECO:0000256" key="3">
    <source>
        <dbReference type="ARBA" id="ARBA00023163"/>
    </source>
</evidence>
<dbReference type="InterPro" id="IPR014757">
    <property type="entry name" value="Tscrpt_reg_IclR_C"/>
</dbReference>
<keyword evidence="2" id="KW-0238">DNA-binding</keyword>
<sequence>MSTVQSVERSLSILEILSKYPEGIRLTELSSQLGLAKSTTHRLLLTLMHRNFVKQDERSELYSLGMQVVTLASSVLNNIDIRGVAHASIVELAQKTNEVVHLCIKDDDEVIYIDKVDSDRTIRMFSQVGRRVNMHCTGVGKVMLANLPIKEVKEIISKKGLPQFTPSTITDETALFEHLEIVKEQGYAIDEMEHEELIAAVAAPIYDYNNKVIAAISIAGPNQRITKERIKAELIDLILETSHNISQKMGYLGKTN</sequence>
<dbReference type="AlphaFoldDB" id="A0A0B0I8Y6"/>
<comment type="function">
    <text evidence="4">May be an activator protein for the gylABX operon.</text>
</comment>
<dbReference type="SUPFAM" id="SSF55781">
    <property type="entry name" value="GAF domain-like"/>
    <property type="match status" value="1"/>
</dbReference>
<feature type="domain" description="HTH iclR-type" evidence="6">
    <location>
        <begin position="4"/>
        <end position="66"/>
    </location>
</feature>
<keyword evidence="1" id="KW-0805">Transcription regulation</keyword>
<dbReference type="Pfam" id="PF09339">
    <property type="entry name" value="HTH_IclR"/>
    <property type="match status" value="1"/>
</dbReference>
<evidence type="ECO:0000256" key="5">
    <source>
        <dbReference type="ARBA" id="ARBA00070406"/>
    </source>
</evidence>
<dbReference type="EMBL" id="JRJU01000026">
    <property type="protein sequence ID" value="KHF38948.1"/>
    <property type="molecule type" value="Genomic_DNA"/>
</dbReference>
<organism evidence="8 9">
    <name type="scientific">Halalkalibacter okhensis</name>
    <dbReference type="NCBI Taxonomy" id="333138"/>
    <lineage>
        <taxon>Bacteria</taxon>
        <taxon>Bacillati</taxon>
        <taxon>Bacillota</taxon>
        <taxon>Bacilli</taxon>
        <taxon>Bacillales</taxon>
        <taxon>Bacillaceae</taxon>
        <taxon>Halalkalibacter</taxon>
    </lineage>
</organism>
<dbReference type="eggNOG" id="COG1414">
    <property type="taxonomic scope" value="Bacteria"/>
</dbReference>
<proteinExistence type="predicted"/>
<dbReference type="SUPFAM" id="SSF46785">
    <property type="entry name" value="Winged helix' DNA-binding domain"/>
    <property type="match status" value="1"/>
</dbReference>
<dbReference type="PROSITE" id="PS51078">
    <property type="entry name" value="ICLR_ED"/>
    <property type="match status" value="1"/>
</dbReference>
<dbReference type="STRING" id="333138.LQ50_18090"/>
<dbReference type="InterPro" id="IPR029016">
    <property type="entry name" value="GAF-like_dom_sf"/>
</dbReference>
<dbReference type="InterPro" id="IPR036390">
    <property type="entry name" value="WH_DNA-bd_sf"/>
</dbReference>
<name>A0A0B0I8Y6_9BACI</name>
<keyword evidence="3" id="KW-0804">Transcription</keyword>
<dbReference type="GO" id="GO:0045892">
    <property type="term" value="P:negative regulation of DNA-templated transcription"/>
    <property type="evidence" value="ECO:0007669"/>
    <property type="project" value="TreeGrafter"/>
</dbReference>
<evidence type="ECO:0000256" key="1">
    <source>
        <dbReference type="ARBA" id="ARBA00023015"/>
    </source>
</evidence>
<reference evidence="8 9" key="1">
    <citation type="submission" date="2014-09" db="EMBL/GenBank/DDBJ databases">
        <title>Genome sequencing and annotation of Bacillus Okhensis strain Kh10-101T.</title>
        <authorList>
            <person name="Prakash J.S."/>
        </authorList>
    </citation>
    <scope>NUCLEOTIDE SEQUENCE [LARGE SCALE GENOMIC DNA]</scope>
    <source>
        <strain evidence="9">Kh10-101T</strain>
    </source>
</reference>
<accession>A0A0B0I8Y6</accession>
<dbReference type="OrthoDB" id="9791752at2"/>
<evidence type="ECO:0000313" key="8">
    <source>
        <dbReference type="EMBL" id="KHF38948.1"/>
    </source>
</evidence>
<dbReference type="PANTHER" id="PTHR30136">
    <property type="entry name" value="HELIX-TURN-HELIX TRANSCRIPTIONAL REGULATOR, ICLR FAMILY"/>
    <property type="match status" value="1"/>
</dbReference>
<evidence type="ECO:0000256" key="4">
    <source>
        <dbReference type="ARBA" id="ARBA00058938"/>
    </source>
</evidence>
<keyword evidence="9" id="KW-1185">Reference proteome</keyword>
<dbReference type="RefSeq" id="WP_034631573.1">
    <property type="nucleotide sequence ID" value="NZ_JRJU01000026.1"/>
</dbReference>
<gene>
    <name evidence="8" type="ORF">LQ50_18090</name>
</gene>
<evidence type="ECO:0000259" key="7">
    <source>
        <dbReference type="PROSITE" id="PS51078"/>
    </source>
</evidence>
<protein>
    <recommendedName>
        <fullName evidence="5">Glycerol operon regulatory protein</fullName>
    </recommendedName>
</protein>
<evidence type="ECO:0000259" key="6">
    <source>
        <dbReference type="PROSITE" id="PS51077"/>
    </source>
</evidence>
<comment type="caution">
    <text evidence="8">The sequence shown here is derived from an EMBL/GenBank/DDBJ whole genome shotgun (WGS) entry which is preliminary data.</text>
</comment>
<evidence type="ECO:0000256" key="2">
    <source>
        <dbReference type="ARBA" id="ARBA00023125"/>
    </source>
</evidence>
<dbReference type="InterPro" id="IPR050707">
    <property type="entry name" value="HTH_MetabolicPath_Reg"/>
</dbReference>
<dbReference type="Proteomes" id="UP000030832">
    <property type="component" value="Unassembled WGS sequence"/>
</dbReference>
<dbReference type="InterPro" id="IPR005471">
    <property type="entry name" value="Tscrpt_reg_IclR_N"/>
</dbReference>